<feature type="transmembrane region" description="Helical" evidence="1">
    <location>
        <begin position="58"/>
        <end position="75"/>
    </location>
</feature>
<keyword evidence="3" id="KW-1185">Reference proteome</keyword>
<proteinExistence type="predicted"/>
<dbReference type="EMBL" id="LRRD01000028">
    <property type="protein sequence ID" value="KXW58001.1"/>
    <property type="molecule type" value="Genomic_DNA"/>
</dbReference>
<reference evidence="2 3" key="1">
    <citation type="submission" date="2016-01" db="EMBL/GenBank/DDBJ databases">
        <title>Genome sequence of the acidophilic iron oxidising Ferrovum strain Z-31.</title>
        <authorList>
            <person name="Poehlein A."/>
            <person name="Ullrich S.R."/>
            <person name="Schloemann M."/>
            <person name="Muehling M."/>
            <person name="Daniel R."/>
        </authorList>
    </citation>
    <scope>NUCLEOTIDE SEQUENCE [LARGE SCALE GENOMIC DNA]</scope>
    <source>
        <strain evidence="2 3">Z-31</strain>
    </source>
</reference>
<keyword evidence="1" id="KW-0812">Transmembrane</keyword>
<evidence type="ECO:0000256" key="1">
    <source>
        <dbReference type="SAM" id="Phobius"/>
    </source>
</evidence>
<protein>
    <submittedName>
        <fullName evidence="2">Uncharacterized protein</fullName>
    </submittedName>
</protein>
<dbReference type="PATRIC" id="fig|1789004.3.peg.1476"/>
<dbReference type="AlphaFoldDB" id="A0A149VXN9"/>
<dbReference type="STRING" id="1789004.FEMY_14510"/>
<keyword evidence="1" id="KW-1133">Transmembrane helix</keyword>
<organism evidence="2 3">
    <name type="scientific">Ferrovum myxofaciens</name>
    <dbReference type="NCBI Taxonomy" id="416213"/>
    <lineage>
        <taxon>Bacteria</taxon>
        <taxon>Pseudomonadati</taxon>
        <taxon>Pseudomonadota</taxon>
        <taxon>Betaproteobacteria</taxon>
        <taxon>Ferrovales</taxon>
        <taxon>Ferrovaceae</taxon>
        <taxon>Ferrovum</taxon>
    </lineage>
</organism>
<evidence type="ECO:0000313" key="2">
    <source>
        <dbReference type="EMBL" id="KXW58001.1"/>
    </source>
</evidence>
<accession>A0A149VXN9</accession>
<sequence length="86" mass="10217">MNAHHNYDCGNLMHSIELALWMWKSIQKAEIEGGAYFYWPVDTTNPHSDQKTIQNPKLILFDILSIFVLYSCKFYRMSDSIIFRRL</sequence>
<name>A0A149VXN9_9PROT</name>
<gene>
    <name evidence="2" type="ORF">FEMY_14510</name>
</gene>
<comment type="caution">
    <text evidence="2">The sequence shown here is derived from an EMBL/GenBank/DDBJ whole genome shotgun (WGS) entry which is preliminary data.</text>
</comment>
<dbReference type="Proteomes" id="UP000075653">
    <property type="component" value="Unassembled WGS sequence"/>
</dbReference>
<evidence type="ECO:0000313" key="3">
    <source>
        <dbReference type="Proteomes" id="UP000075653"/>
    </source>
</evidence>
<keyword evidence="1" id="KW-0472">Membrane</keyword>